<proteinExistence type="predicted"/>
<gene>
    <name evidence="3" type="ORF">LH706_16900</name>
</gene>
<keyword evidence="2" id="KW-0812">Transmembrane</keyword>
<protein>
    <recommendedName>
        <fullName evidence="4">Transmembrane protein</fullName>
    </recommendedName>
</protein>
<evidence type="ECO:0000313" key="3">
    <source>
        <dbReference type="EMBL" id="UZF14659.1"/>
    </source>
</evidence>
<sequence>MADDVIGTVDAASEPDAGAVSDSAATRLGRDENYARPRCGGQCTTPTPSKPMTDIILEFLIEVFLWGTGALLVRVITLNRCNPYTLNEDLATLIGILFWVTIIVLIAILY</sequence>
<evidence type="ECO:0008006" key="4">
    <source>
        <dbReference type="Google" id="ProtNLM"/>
    </source>
</evidence>
<feature type="region of interest" description="Disordered" evidence="1">
    <location>
        <begin position="1"/>
        <end position="23"/>
    </location>
</feature>
<reference evidence="3" key="1">
    <citation type="submission" date="2021-10" db="EMBL/GenBank/DDBJ databases">
        <title>Complete genome sequences of five Ralstonia solancearum strains isolated from sunflower.</title>
        <authorList>
            <person name="She X."/>
            <person name="He Z."/>
        </authorList>
    </citation>
    <scope>NUCLEOTIDE SEQUENCE</scope>
    <source>
        <strain evidence="3">RS638</strain>
    </source>
</reference>
<evidence type="ECO:0000256" key="2">
    <source>
        <dbReference type="SAM" id="Phobius"/>
    </source>
</evidence>
<dbReference type="EMBL" id="CP085043">
    <property type="protein sequence ID" value="UZF14659.1"/>
    <property type="molecule type" value="Genomic_DNA"/>
</dbReference>
<evidence type="ECO:0000256" key="1">
    <source>
        <dbReference type="SAM" id="MobiDB-lite"/>
    </source>
</evidence>
<keyword evidence="2" id="KW-1133">Transmembrane helix</keyword>
<organism evidence="3">
    <name type="scientific">Ralstonia solanacearum</name>
    <name type="common">Pseudomonas solanacearum</name>
    <dbReference type="NCBI Taxonomy" id="305"/>
    <lineage>
        <taxon>Bacteria</taxon>
        <taxon>Pseudomonadati</taxon>
        <taxon>Pseudomonadota</taxon>
        <taxon>Betaproteobacteria</taxon>
        <taxon>Burkholderiales</taxon>
        <taxon>Burkholderiaceae</taxon>
        <taxon>Ralstonia</taxon>
        <taxon>Ralstonia solanacearum species complex</taxon>
    </lineage>
</organism>
<accession>A0ABY6NBI0</accession>
<keyword evidence="2" id="KW-0472">Membrane</keyword>
<name>A0ABY6NBI0_RALSL</name>
<feature type="transmembrane region" description="Helical" evidence="2">
    <location>
        <begin position="90"/>
        <end position="109"/>
    </location>
</feature>
<feature type="transmembrane region" description="Helical" evidence="2">
    <location>
        <begin position="55"/>
        <end position="78"/>
    </location>
</feature>